<evidence type="ECO:0000256" key="1">
    <source>
        <dbReference type="SAM" id="SignalP"/>
    </source>
</evidence>
<keyword evidence="1" id="KW-0732">Signal</keyword>
<keyword evidence="3" id="KW-1185">Reference proteome</keyword>
<evidence type="ECO:0000313" key="3">
    <source>
        <dbReference type="Proteomes" id="UP000249016"/>
    </source>
</evidence>
<dbReference type="Gene3D" id="1.50.10.10">
    <property type="match status" value="1"/>
</dbReference>
<dbReference type="InterPro" id="IPR012341">
    <property type="entry name" value="6hp_glycosidase-like_sf"/>
</dbReference>
<comment type="caution">
    <text evidence="2">The sequence shown here is derived from an EMBL/GenBank/DDBJ whole genome shotgun (WGS) entry which is preliminary data.</text>
</comment>
<dbReference type="OrthoDB" id="9798687at2"/>
<dbReference type="GO" id="GO:0005975">
    <property type="term" value="P:carbohydrate metabolic process"/>
    <property type="evidence" value="ECO:0007669"/>
    <property type="project" value="InterPro"/>
</dbReference>
<accession>A0A327NQ69</accession>
<gene>
    <name evidence="2" type="ORF">HMF3257_21775</name>
</gene>
<name>A0A327NQ69_9BACT</name>
<dbReference type="AlphaFoldDB" id="A0A327NQ69"/>
<reference evidence="2 3" key="1">
    <citation type="submission" date="2018-06" db="EMBL/GenBank/DDBJ databases">
        <title>Spirosoma sp. HMF3257 Genome sequencing and assembly.</title>
        <authorList>
            <person name="Kang H."/>
            <person name="Cha I."/>
            <person name="Kim H."/>
            <person name="Kang J."/>
            <person name="Joh K."/>
        </authorList>
    </citation>
    <scope>NUCLEOTIDE SEQUENCE [LARGE SCALE GENOMIC DNA]</scope>
    <source>
        <strain evidence="2 3">HMF3257</strain>
    </source>
</reference>
<feature type="signal peptide" evidence="1">
    <location>
        <begin position="1"/>
        <end position="20"/>
    </location>
</feature>
<feature type="chain" id="PRO_5016237877" evidence="1">
    <location>
        <begin position="21"/>
        <end position="333"/>
    </location>
</feature>
<evidence type="ECO:0000313" key="2">
    <source>
        <dbReference type="EMBL" id="RAI76156.1"/>
    </source>
</evidence>
<sequence>MNYFYLLLMLLFIQVNPAGAQTAASEQRYRQLQYKLASGWNTWNTRSVLSHVLLPQGLAVNIGLNSNDLTINRYLHEAYLSSKELRPETVTAGYHAYDGSYTECTVNWEGTQVRVESAHDGEDLVILMTPLKLPVRPPSVVVEAGLLWNRPGSVTSQRNGLLAQVGNTAFRVKGTTPAQSELLPLTGKYLSFLLNKVVGISVGKPHTLDAIKAVVAHQRAAFEQTLNRAHTLRETYLIQQSALAWNLIYDPELQGVVAPVSRCWNTVFGGRYVLFNWDTYLSAYMAGFDNRALAYANAIEATREIDRYGMVPNYVAGGGLGSADRSQPPVGGS</sequence>
<dbReference type="RefSeq" id="WP_111345426.1">
    <property type="nucleotide sequence ID" value="NZ_QLII01000001.1"/>
</dbReference>
<dbReference type="EMBL" id="QLII01000001">
    <property type="protein sequence ID" value="RAI76156.1"/>
    <property type="molecule type" value="Genomic_DNA"/>
</dbReference>
<dbReference type="Proteomes" id="UP000249016">
    <property type="component" value="Unassembled WGS sequence"/>
</dbReference>
<proteinExistence type="predicted"/>
<organism evidence="2 3">
    <name type="scientific">Spirosoma telluris</name>
    <dbReference type="NCBI Taxonomy" id="2183553"/>
    <lineage>
        <taxon>Bacteria</taxon>
        <taxon>Pseudomonadati</taxon>
        <taxon>Bacteroidota</taxon>
        <taxon>Cytophagia</taxon>
        <taxon>Cytophagales</taxon>
        <taxon>Cytophagaceae</taxon>
        <taxon>Spirosoma</taxon>
    </lineage>
</organism>
<protein>
    <submittedName>
        <fullName evidence="2">Uncharacterized protein</fullName>
    </submittedName>
</protein>